<evidence type="ECO:0000313" key="1">
    <source>
        <dbReference type="EMBL" id="KAH7690132.1"/>
    </source>
</evidence>
<keyword evidence="2" id="KW-1185">Reference proteome</keyword>
<reference evidence="2" key="1">
    <citation type="journal article" date="2022" name="Nat. Commun.">
        <title>Chromosome evolution and the genetic basis of agronomically important traits in greater yam.</title>
        <authorList>
            <person name="Bredeson J.V."/>
            <person name="Lyons J.B."/>
            <person name="Oniyinde I.O."/>
            <person name="Okereke N.R."/>
            <person name="Kolade O."/>
            <person name="Nnabue I."/>
            <person name="Nwadili C.O."/>
            <person name="Hribova E."/>
            <person name="Parker M."/>
            <person name="Nwogha J."/>
            <person name="Shu S."/>
            <person name="Carlson J."/>
            <person name="Kariba R."/>
            <person name="Muthemba S."/>
            <person name="Knop K."/>
            <person name="Barton G.J."/>
            <person name="Sherwood A.V."/>
            <person name="Lopez-Montes A."/>
            <person name="Asiedu R."/>
            <person name="Jamnadass R."/>
            <person name="Muchugi A."/>
            <person name="Goodstein D."/>
            <person name="Egesi C.N."/>
            <person name="Featherston J."/>
            <person name="Asfaw A."/>
            <person name="Simpson G.G."/>
            <person name="Dolezel J."/>
            <person name="Hendre P.S."/>
            <person name="Van Deynze A."/>
            <person name="Kumar P.L."/>
            <person name="Obidiegwu J.E."/>
            <person name="Bhattacharjee R."/>
            <person name="Rokhsar D.S."/>
        </authorList>
    </citation>
    <scope>NUCLEOTIDE SEQUENCE [LARGE SCALE GENOMIC DNA]</scope>
    <source>
        <strain evidence="2">cv. TDa95/00328</strain>
    </source>
</reference>
<dbReference type="Proteomes" id="UP000827976">
    <property type="component" value="Chromosome 2"/>
</dbReference>
<evidence type="ECO:0000313" key="2">
    <source>
        <dbReference type="Proteomes" id="UP000827976"/>
    </source>
</evidence>
<organism evidence="1 2">
    <name type="scientific">Dioscorea alata</name>
    <name type="common">Purple yam</name>
    <dbReference type="NCBI Taxonomy" id="55571"/>
    <lineage>
        <taxon>Eukaryota</taxon>
        <taxon>Viridiplantae</taxon>
        <taxon>Streptophyta</taxon>
        <taxon>Embryophyta</taxon>
        <taxon>Tracheophyta</taxon>
        <taxon>Spermatophyta</taxon>
        <taxon>Magnoliopsida</taxon>
        <taxon>Liliopsida</taxon>
        <taxon>Dioscoreales</taxon>
        <taxon>Dioscoreaceae</taxon>
        <taxon>Dioscorea</taxon>
    </lineage>
</organism>
<comment type="caution">
    <text evidence="1">The sequence shown here is derived from an EMBL/GenBank/DDBJ whole genome shotgun (WGS) entry which is preliminary data.</text>
</comment>
<name>A0ACB7WP78_DIOAL</name>
<sequence>MIDLAKFGGEIICQPDAFLFSVNDVTVTSISKQRPRNVVFGTEILLKQKLSGQGLAFLVAGGSGLHNLENLNLSCTSVDKNSSTALSPLISLKSLNLGHLVISDQGLPFLSTRGLHATLGWEPRLKNSNAQNCIKLDQRDISGKVQ</sequence>
<dbReference type="EMBL" id="CM037012">
    <property type="protein sequence ID" value="KAH7690132.1"/>
    <property type="molecule type" value="Genomic_DNA"/>
</dbReference>
<accession>A0ACB7WP78</accession>
<protein>
    <submittedName>
        <fullName evidence="1">Mitochondrial biogenesis protein AIM24 protein</fullName>
    </submittedName>
</protein>
<proteinExistence type="predicted"/>
<gene>
    <name evidence="1" type="ORF">IHE45_02G024700</name>
</gene>